<evidence type="ECO:0000313" key="3">
    <source>
        <dbReference type="Proteomes" id="UP001651690"/>
    </source>
</evidence>
<keyword evidence="2" id="KW-0808">Transferase</keyword>
<dbReference type="PANTHER" id="PTHR22916">
    <property type="entry name" value="GLYCOSYLTRANSFERASE"/>
    <property type="match status" value="1"/>
</dbReference>
<evidence type="ECO:0000313" key="2">
    <source>
        <dbReference type="EMBL" id="MCP9274276.1"/>
    </source>
</evidence>
<evidence type="ECO:0000259" key="1">
    <source>
        <dbReference type="Pfam" id="PF00535"/>
    </source>
</evidence>
<dbReference type="SUPFAM" id="SSF53448">
    <property type="entry name" value="Nucleotide-diphospho-sugar transferases"/>
    <property type="match status" value="1"/>
</dbReference>
<dbReference type="GO" id="GO:0016757">
    <property type="term" value="F:glycosyltransferase activity"/>
    <property type="evidence" value="ECO:0007669"/>
    <property type="project" value="UniProtKB-KW"/>
</dbReference>
<gene>
    <name evidence="2" type="ORF">NM203_18970</name>
</gene>
<dbReference type="RefSeq" id="WP_255061672.1">
    <property type="nucleotide sequence ID" value="NZ_JANDBD010000007.1"/>
</dbReference>
<comment type="caution">
    <text evidence="2">The sequence shown here is derived from an EMBL/GenBank/DDBJ whole genome shotgun (WGS) entry which is preliminary data.</text>
</comment>
<reference evidence="2 3" key="1">
    <citation type="submission" date="2022-06" db="EMBL/GenBank/DDBJ databases">
        <title>Mycolicibacterium sp. CAU 1645 isolated from seawater.</title>
        <authorList>
            <person name="Kim W."/>
        </authorList>
    </citation>
    <scope>NUCLEOTIDE SEQUENCE [LARGE SCALE GENOMIC DNA]</scope>
    <source>
        <strain evidence="2 3">CAU 1645</strain>
    </source>
</reference>
<dbReference type="InterPro" id="IPR001173">
    <property type="entry name" value="Glyco_trans_2-like"/>
</dbReference>
<dbReference type="PANTHER" id="PTHR22916:SF3">
    <property type="entry name" value="UDP-GLCNAC:BETAGAL BETA-1,3-N-ACETYLGLUCOSAMINYLTRANSFERASE-LIKE PROTEIN 1"/>
    <property type="match status" value="1"/>
</dbReference>
<dbReference type="Pfam" id="PF00535">
    <property type="entry name" value="Glycos_transf_2"/>
    <property type="match status" value="1"/>
</dbReference>
<proteinExistence type="predicted"/>
<keyword evidence="3" id="KW-1185">Reference proteome</keyword>
<accession>A0ABT1M533</accession>
<dbReference type="Gene3D" id="3.90.550.10">
    <property type="entry name" value="Spore Coat Polysaccharide Biosynthesis Protein SpsA, Chain A"/>
    <property type="match status" value="1"/>
</dbReference>
<sequence>MDTDRDQGRETSWGSPVLSVLLPAYNAAGTVRAAAESVLNGTSAALELIIVDDGSTDGTRAAVVDLAADPRVRVISRPNKGLSASLNEAIAYASAPFIARMDADDISMPDRFEAQLAFLADHPDVVMVGGQIRRVINGQAESTSQLPLEHDDIVTALLRGQHAICHPTVVIRRSALDLVGGYWDYGVGEDWDMYLRMAEVGKLANLDQHVLDYTFADSGINATSMITLRVNIALAVRNHYRRTCGLDTLEPQAFVNDLTMPTRMKIRAESLSLGLYRKSLLAGASNKVAKSVLLAGAAASWPPFAVRRLRQAAHTT</sequence>
<name>A0ABT1M533_9MYCO</name>
<organism evidence="2 3">
    <name type="scientific">Mycolicibacterium arenosum</name>
    <dbReference type="NCBI Taxonomy" id="2952157"/>
    <lineage>
        <taxon>Bacteria</taxon>
        <taxon>Bacillati</taxon>
        <taxon>Actinomycetota</taxon>
        <taxon>Actinomycetes</taxon>
        <taxon>Mycobacteriales</taxon>
        <taxon>Mycobacteriaceae</taxon>
        <taxon>Mycolicibacterium</taxon>
    </lineage>
</organism>
<dbReference type="EC" id="2.4.-.-" evidence="2"/>
<dbReference type="EMBL" id="JANDBD010000007">
    <property type="protein sequence ID" value="MCP9274276.1"/>
    <property type="molecule type" value="Genomic_DNA"/>
</dbReference>
<feature type="domain" description="Glycosyltransferase 2-like" evidence="1">
    <location>
        <begin position="19"/>
        <end position="177"/>
    </location>
</feature>
<keyword evidence="2" id="KW-0328">Glycosyltransferase</keyword>
<protein>
    <submittedName>
        <fullName evidence="2">Glycosyltransferase</fullName>
        <ecNumber evidence="2">2.4.-.-</ecNumber>
    </submittedName>
</protein>
<dbReference type="Proteomes" id="UP001651690">
    <property type="component" value="Unassembled WGS sequence"/>
</dbReference>
<dbReference type="InterPro" id="IPR029044">
    <property type="entry name" value="Nucleotide-diphossugar_trans"/>
</dbReference>